<reference evidence="3 4" key="1">
    <citation type="submission" date="2013-02" db="EMBL/GenBank/DDBJ databases">
        <title>The Genome Sequence of Plasmodium vinckei petteri CR.</title>
        <authorList>
            <consortium name="The Broad Institute Genome Sequencing Platform"/>
            <consortium name="The Broad Institute Genome Sequencing Center for Infectious Disease"/>
            <person name="Neafsey D."/>
            <person name="Cheeseman I."/>
            <person name="Volkman S."/>
            <person name="Adams J."/>
            <person name="Walker B."/>
            <person name="Young S.K."/>
            <person name="Zeng Q."/>
            <person name="Gargeya S."/>
            <person name="Fitzgerald M."/>
            <person name="Haas B."/>
            <person name="Abouelleil A."/>
            <person name="Alvarado L."/>
            <person name="Arachchi H.M."/>
            <person name="Berlin A.M."/>
            <person name="Chapman S.B."/>
            <person name="Dewar J."/>
            <person name="Goldberg J."/>
            <person name="Griggs A."/>
            <person name="Gujja S."/>
            <person name="Hansen M."/>
            <person name="Howarth C."/>
            <person name="Imamovic A."/>
            <person name="Larimer J."/>
            <person name="McCowan C."/>
            <person name="Murphy C."/>
            <person name="Neiman D."/>
            <person name="Pearson M."/>
            <person name="Priest M."/>
            <person name="Roberts A."/>
            <person name="Saif S."/>
            <person name="Shea T."/>
            <person name="Sisk P."/>
            <person name="Sykes S."/>
            <person name="Wortman J."/>
            <person name="Nusbaum C."/>
            <person name="Birren B."/>
        </authorList>
    </citation>
    <scope>NUCLEOTIDE SEQUENCE [LARGE SCALE GENOMIC DNA]</scope>
    <source>
        <strain evidence="3 4">CR</strain>
    </source>
</reference>
<dbReference type="Pfam" id="PF06022">
    <property type="entry name" value="Cir_Bir_Yir"/>
    <property type="match status" value="1"/>
</dbReference>
<feature type="transmembrane region" description="Helical" evidence="2">
    <location>
        <begin position="524"/>
        <end position="543"/>
    </location>
</feature>
<feature type="compositionally biased region" description="Polar residues" evidence="1">
    <location>
        <begin position="470"/>
        <end position="481"/>
    </location>
</feature>
<dbReference type="EMBL" id="KI965408">
    <property type="protein sequence ID" value="EUD69906.1"/>
    <property type="molecule type" value="Genomic_DNA"/>
</dbReference>
<organism evidence="3 4">
    <name type="scientific">Plasmodium vinckei petteri</name>
    <dbReference type="NCBI Taxonomy" id="138298"/>
    <lineage>
        <taxon>Eukaryota</taxon>
        <taxon>Sar</taxon>
        <taxon>Alveolata</taxon>
        <taxon>Apicomplexa</taxon>
        <taxon>Aconoidasida</taxon>
        <taxon>Haemosporida</taxon>
        <taxon>Plasmodiidae</taxon>
        <taxon>Plasmodium</taxon>
        <taxon>Plasmodium (Vinckeia)</taxon>
    </lineage>
</organism>
<dbReference type="Proteomes" id="UP000030659">
    <property type="component" value="Unassembled WGS sequence"/>
</dbReference>
<protein>
    <recommendedName>
        <fullName evidence="5">PIR protein CIR protein</fullName>
    </recommendedName>
</protein>
<feature type="compositionally biased region" description="Basic and acidic residues" evidence="1">
    <location>
        <begin position="334"/>
        <end position="343"/>
    </location>
</feature>
<evidence type="ECO:0008006" key="5">
    <source>
        <dbReference type="Google" id="ProtNLM"/>
    </source>
</evidence>
<keyword evidence="2" id="KW-0472">Membrane</keyword>
<evidence type="ECO:0000256" key="1">
    <source>
        <dbReference type="SAM" id="MobiDB-lite"/>
    </source>
</evidence>
<dbReference type="AlphaFoldDB" id="W7AWV0"/>
<gene>
    <name evidence="3" type="ORF">YYG_04780</name>
</gene>
<keyword evidence="2" id="KW-0812">Transmembrane</keyword>
<feature type="region of interest" description="Disordered" evidence="1">
    <location>
        <begin position="334"/>
        <end position="373"/>
    </location>
</feature>
<name>W7AWV0_PLAVN</name>
<proteinExistence type="predicted"/>
<evidence type="ECO:0000313" key="4">
    <source>
        <dbReference type="Proteomes" id="UP000030659"/>
    </source>
</evidence>
<dbReference type="InterPro" id="IPR006477">
    <property type="entry name" value="Yir_bir_cir"/>
</dbReference>
<feature type="compositionally biased region" description="Basic and acidic residues" evidence="1">
    <location>
        <begin position="444"/>
        <end position="459"/>
    </location>
</feature>
<accession>W7AWV0</accession>
<evidence type="ECO:0000313" key="3">
    <source>
        <dbReference type="EMBL" id="EUD69906.1"/>
    </source>
</evidence>
<sequence>MAEKAVSIYFLNKAPIFTLFEWCTIYRLLLNCISISFLLCKFLREVDAYFNNEIVDENKFNQSNSYKCPFGNENKENPGCKNNNERINALGEGLYQKLDSIANDLKEGGDNGNRHIEIFTMWLCDKLYMLEKNKVATLEKSYEKYLKDYTGNLIYWGVIDSENVYNGANVWYMSELYSLLKDICYLDNEYDKNINNVNKKKVEAVSNKLYENFINIYNNVKDCYSYLHLLKPLKNAYDDVRNNAIKNTAIRQAAIRNTAIINSAIGREYIKQTISISTKINLDQILKYAGDISQFPIRDLTISDWNQRLSDKSDQTIGFHTQKCVKSHSELVEQVKKDAKKQQDSLSLQHPPEQSTDKSPKDTSSGQSDSENDKKLLKFLIGAQNTFENYRSPFYNAYTKIKKRVNESIRSALENAHTNSIYIADQVSNAIKQVSDQLQKHSTPTKEKDSPPDHKKSESKLPSPPAPGQKPTNPSTNISLNGQKNVSTYFNNLMANSVTDTRANEKIRKVIFLGNIFKGGIPPYVKAIVILIPITLAIMYKCLSFEWKKELKRKKNVKKVINLVDVKKTVKTVINPTDGKKHMQIIIKSVGMKKIATPVINPICGGKKSLLNIHKLTQANPKTRHYRMINLINYYFNRQYKIQTIINKSNSIYNIYKNKDNIIFNY</sequence>
<feature type="compositionally biased region" description="Polar residues" evidence="1">
    <location>
        <begin position="344"/>
        <end position="354"/>
    </location>
</feature>
<evidence type="ECO:0000256" key="2">
    <source>
        <dbReference type="SAM" id="Phobius"/>
    </source>
</evidence>
<feature type="region of interest" description="Disordered" evidence="1">
    <location>
        <begin position="434"/>
        <end position="481"/>
    </location>
</feature>
<keyword evidence="2" id="KW-1133">Transmembrane helix</keyword>